<reference evidence="7" key="1">
    <citation type="submission" date="2024-03" db="EMBL/GenBank/DDBJ databases">
        <title>WGS assembly of Saponaria officinalis var. Norfolk2.</title>
        <authorList>
            <person name="Jenkins J."/>
            <person name="Shu S."/>
            <person name="Grimwood J."/>
            <person name="Barry K."/>
            <person name="Goodstein D."/>
            <person name="Schmutz J."/>
            <person name="Leebens-Mack J."/>
            <person name="Osbourn A."/>
        </authorList>
    </citation>
    <scope>NUCLEOTIDE SEQUENCE [LARGE SCALE GENOMIC DNA]</scope>
    <source>
        <strain evidence="7">JIC</strain>
    </source>
</reference>
<evidence type="ECO:0000313" key="7">
    <source>
        <dbReference type="EMBL" id="KAK9741755.1"/>
    </source>
</evidence>
<keyword evidence="8" id="KW-1185">Reference proteome</keyword>
<dbReference type="AlphaFoldDB" id="A0AAW1M6T4"/>
<keyword evidence="2" id="KW-0479">Metal-binding</keyword>
<accession>A0AAW1M6T4</accession>
<keyword evidence="1" id="KW-0488">Methylation</keyword>
<keyword evidence="3" id="KW-0449">Lipoprotein</keyword>
<feature type="compositionally biased region" description="Polar residues" evidence="5">
    <location>
        <begin position="207"/>
        <end position="219"/>
    </location>
</feature>
<feature type="domain" description="HMA" evidence="6">
    <location>
        <begin position="18"/>
        <end position="83"/>
    </location>
</feature>
<evidence type="ECO:0000256" key="2">
    <source>
        <dbReference type="ARBA" id="ARBA00022723"/>
    </source>
</evidence>
<dbReference type="PANTHER" id="PTHR46195:SF2">
    <property type="entry name" value="HEAVY METAL-ASSOCIATED ISOPRENYLATED PLANT PROTEIN 7"/>
    <property type="match status" value="1"/>
</dbReference>
<comment type="caution">
    <text evidence="7">The sequence shown here is derived from an EMBL/GenBank/DDBJ whole genome shotgun (WGS) entry which is preliminary data.</text>
</comment>
<protein>
    <recommendedName>
        <fullName evidence="6">HMA domain-containing protein</fullName>
    </recommendedName>
</protein>
<dbReference type="Pfam" id="PF00403">
    <property type="entry name" value="HMA"/>
    <property type="match status" value="2"/>
</dbReference>
<keyword evidence="3" id="KW-0636">Prenylation</keyword>
<organism evidence="7 8">
    <name type="scientific">Saponaria officinalis</name>
    <name type="common">Common soapwort</name>
    <name type="synonym">Lychnis saponaria</name>
    <dbReference type="NCBI Taxonomy" id="3572"/>
    <lineage>
        <taxon>Eukaryota</taxon>
        <taxon>Viridiplantae</taxon>
        <taxon>Streptophyta</taxon>
        <taxon>Embryophyta</taxon>
        <taxon>Tracheophyta</taxon>
        <taxon>Spermatophyta</taxon>
        <taxon>Magnoliopsida</taxon>
        <taxon>eudicotyledons</taxon>
        <taxon>Gunneridae</taxon>
        <taxon>Pentapetalae</taxon>
        <taxon>Caryophyllales</taxon>
        <taxon>Caryophyllaceae</taxon>
        <taxon>Caryophylleae</taxon>
        <taxon>Saponaria</taxon>
    </lineage>
</organism>
<dbReference type="Gene3D" id="3.30.70.100">
    <property type="match status" value="2"/>
</dbReference>
<evidence type="ECO:0000256" key="1">
    <source>
        <dbReference type="ARBA" id="ARBA00022481"/>
    </source>
</evidence>
<evidence type="ECO:0000313" key="8">
    <source>
        <dbReference type="Proteomes" id="UP001443914"/>
    </source>
</evidence>
<dbReference type="EMBL" id="JBDFQZ010000003">
    <property type="protein sequence ID" value="KAK9741755.1"/>
    <property type="molecule type" value="Genomic_DNA"/>
</dbReference>
<feature type="region of interest" description="Disordered" evidence="5">
    <location>
        <begin position="173"/>
        <end position="219"/>
    </location>
</feature>
<evidence type="ECO:0000259" key="6">
    <source>
        <dbReference type="PROSITE" id="PS50846"/>
    </source>
</evidence>
<dbReference type="InterPro" id="IPR036163">
    <property type="entry name" value="HMA_dom_sf"/>
</dbReference>
<dbReference type="GO" id="GO:0046872">
    <property type="term" value="F:metal ion binding"/>
    <property type="evidence" value="ECO:0007669"/>
    <property type="project" value="UniProtKB-KW"/>
</dbReference>
<dbReference type="InterPro" id="IPR006121">
    <property type="entry name" value="HMA_dom"/>
</dbReference>
<dbReference type="InterPro" id="IPR044577">
    <property type="entry name" value="HIPP4/7/8/17/18/19"/>
</dbReference>
<dbReference type="SUPFAM" id="SSF55008">
    <property type="entry name" value="HMA, heavy metal-associated domain"/>
    <property type="match status" value="2"/>
</dbReference>
<comment type="similarity">
    <text evidence="4">Belongs to the HIPP family.</text>
</comment>
<feature type="compositionally biased region" description="Low complexity" evidence="5">
    <location>
        <begin position="182"/>
        <end position="206"/>
    </location>
</feature>
<sequence>MARGGDENNQQNNRGENKQAIVLKVYLHCEECAKPIVRCLQRFPGVTEVNVDMKNHTVSVKGNKDVDPKKLADTLQNKRNKLVEIVSPKPKDNKASQQKKPQVPKIVQVILSIYIHCENCGNTIMRNIQKMPGVQSVEMNIKALQVTVKGEFEPHKLMEYVDKQMGKRASIVKTETVSGGKQRQQQQDQQQRGNENNNNNNNNNRNTSSEVSNPFNGHGQQELDLMFMSQIFNDENSQACTIM</sequence>
<gene>
    <name evidence="7" type="ORF">RND81_03G125900</name>
</gene>
<dbReference type="PANTHER" id="PTHR46195">
    <property type="entry name" value="HEAVY METAL-ASSOCIATED ISOPRENYLATED PLANT PROTEIN 7"/>
    <property type="match status" value="1"/>
</dbReference>
<evidence type="ECO:0000256" key="4">
    <source>
        <dbReference type="ARBA" id="ARBA00024045"/>
    </source>
</evidence>
<evidence type="ECO:0000256" key="5">
    <source>
        <dbReference type="SAM" id="MobiDB-lite"/>
    </source>
</evidence>
<dbReference type="PROSITE" id="PS50846">
    <property type="entry name" value="HMA_2"/>
    <property type="match status" value="2"/>
</dbReference>
<dbReference type="CDD" id="cd00371">
    <property type="entry name" value="HMA"/>
    <property type="match status" value="2"/>
</dbReference>
<dbReference type="Proteomes" id="UP001443914">
    <property type="component" value="Unassembled WGS sequence"/>
</dbReference>
<name>A0AAW1M6T4_SAPOF</name>
<feature type="domain" description="HMA" evidence="6">
    <location>
        <begin position="106"/>
        <end position="170"/>
    </location>
</feature>
<evidence type="ECO:0000256" key="3">
    <source>
        <dbReference type="ARBA" id="ARBA00023289"/>
    </source>
</evidence>
<proteinExistence type="inferred from homology"/>